<dbReference type="EMBL" id="JAEINI020000005">
    <property type="protein sequence ID" value="MCB5227204.1"/>
    <property type="molecule type" value="Genomic_DNA"/>
</dbReference>
<organism evidence="2 3">
    <name type="scientific">Alishewanella maricola</name>
    <dbReference type="NCBI Taxonomy" id="2795740"/>
    <lineage>
        <taxon>Bacteria</taxon>
        <taxon>Pseudomonadati</taxon>
        <taxon>Pseudomonadota</taxon>
        <taxon>Gammaproteobacteria</taxon>
        <taxon>Alteromonadales</taxon>
        <taxon>Alteromonadaceae</taxon>
        <taxon>Alishewanella</taxon>
    </lineage>
</organism>
<comment type="caution">
    <text evidence="2">The sequence shown here is derived from an EMBL/GenBank/DDBJ whole genome shotgun (WGS) entry which is preliminary data.</text>
</comment>
<dbReference type="SUPFAM" id="SSF56925">
    <property type="entry name" value="OMPA-like"/>
    <property type="match status" value="1"/>
</dbReference>
<sequence>MKKQLICIMLFSSAAATVQANSDIRWDYLGLGYTDAAGDGPYIEGSLRVAPSWVLQGEFSPQTVASQDFNAFRFGVTYLSGFKLDFTPNSQTYLQAGIDGVSGDRDDTGAFFGIGARHPLTPQVELLTEASYHTLGDNYGSATAGIAYYFSPDWALRSTLSLNSGDTKNVFRFGMTYQF</sequence>
<dbReference type="RefSeq" id="WP_226751262.1">
    <property type="nucleotide sequence ID" value="NZ_JAEINI020000005.1"/>
</dbReference>
<evidence type="ECO:0000313" key="3">
    <source>
        <dbReference type="Proteomes" id="UP000633814"/>
    </source>
</evidence>
<proteinExistence type="predicted"/>
<protein>
    <submittedName>
        <fullName evidence="2">Porin family protein</fullName>
    </submittedName>
</protein>
<keyword evidence="3" id="KW-1185">Reference proteome</keyword>
<feature type="signal peptide" evidence="1">
    <location>
        <begin position="1"/>
        <end position="20"/>
    </location>
</feature>
<name>A0ABS8C4F4_9ALTE</name>
<evidence type="ECO:0000256" key="1">
    <source>
        <dbReference type="SAM" id="SignalP"/>
    </source>
</evidence>
<gene>
    <name evidence="2" type="ORF">JAO78_010310</name>
</gene>
<feature type="chain" id="PRO_5045601034" evidence="1">
    <location>
        <begin position="21"/>
        <end position="179"/>
    </location>
</feature>
<dbReference type="Proteomes" id="UP000633814">
    <property type="component" value="Unassembled WGS sequence"/>
</dbReference>
<accession>A0ABS8C4F4</accession>
<evidence type="ECO:0000313" key="2">
    <source>
        <dbReference type="EMBL" id="MCB5227204.1"/>
    </source>
</evidence>
<reference evidence="2 3" key="1">
    <citation type="submission" date="2021-10" db="EMBL/GenBank/DDBJ databases">
        <title>Alishewanella koreense sp. nov. isolated from seawater of southwestern coast in South Korea and the proposal for the reclassification of Rheinheimera perlucida and Rheinheimera tuosuensis as Arsukibacterium perlucida and Arsukibacterium tuosuensis.</title>
        <authorList>
            <person name="Kim K.H."/>
            <person name="Ruan W."/>
            <person name="Kim K.R."/>
            <person name="Baek J.H."/>
            <person name="Jeon C.O."/>
        </authorList>
    </citation>
    <scope>NUCLEOTIDE SEQUENCE [LARGE SCALE GENOMIC DNA]</scope>
    <source>
        <strain evidence="2 3">16-MA</strain>
    </source>
</reference>
<dbReference type="InterPro" id="IPR011250">
    <property type="entry name" value="OMP/PagP_B-barrel"/>
</dbReference>
<keyword evidence="1" id="KW-0732">Signal</keyword>